<comment type="pathway">
    <text evidence="3">Protein modification; protein glycosylation.</text>
</comment>
<keyword evidence="3" id="KW-0812">Transmembrane</keyword>
<protein>
    <recommendedName>
        <fullName evidence="3">L-Fucosyltransferase</fullName>
        <ecNumber evidence="3">2.4.1.-</ecNumber>
    </recommendedName>
</protein>
<dbReference type="GO" id="GO:0005975">
    <property type="term" value="P:carbohydrate metabolic process"/>
    <property type="evidence" value="ECO:0007669"/>
    <property type="project" value="InterPro"/>
</dbReference>
<dbReference type="InterPro" id="IPR002516">
    <property type="entry name" value="Glyco_trans_11"/>
</dbReference>
<dbReference type="AlphaFoldDB" id="A0A8B6H5Y0"/>
<evidence type="ECO:0000256" key="2">
    <source>
        <dbReference type="ARBA" id="ARBA00022679"/>
    </source>
</evidence>
<keyword evidence="5" id="KW-1185">Reference proteome</keyword>
<comment type="similarity">
    <text evidence="3">Belongs to the glycosyltransferase 11 family.</text>
</comment>
<reference evidence="4" key="1">
    <citation type="submission" date="2018-11" db="EMBL/GenBank/DDBJ databases">
        <authorList>
            <person name="Alioto T."/>
            <person name="Alioto T."/>
        </authorList>
    </citation>
    <scope>NUCLEOTIDE SEQUENCE</scope>
</reference>
<dbReference type="EC" id="2.4.1.-" evidence="3"/>
<dbReference type="GO" id="GO:0032580">
    <property type="term" value="C:Golgi cisterna membrane"/>
    <property type="evidence" value="ECO:0007669"/>
    <property type="project" value="UniProtKB-SubCell"/>
</dbReference>
<organism evidence="4 5">
    <name type="scientific">Mytilus galloprovincialis</name>
    <name type="common">Mediterranean mussel</name>
    <dbReference type="NCBI Taxonomy" id="29158"/>
    <lineage>
        <taxon>Eukaryota</taxon>
        <taxon>Metazoa</taxon>
        <taxon>Spiralia</taxon>
        <taxon>Lophotrochozoa</taxon>
        <taxon>Mollusca</taxon>
        <taxon>Bivalvia</taxon>
        <taxon>Autobranchia</taxon>
        <taxon>Pteriomorphia</taxon>
        <taxon>Mytilida</taxon>
        <taxon>Mytiloidea</taxon>
        <taxon>Mytilidae</taxon>
        <taxon>Mytilinae</taxon>
        <taxon>Mytilus</taxon>
    </lineage>
</organism>
<sequence length="318" mass="36781">MLFTYGKNRRKDITIYSICCAVIFWISFGPVKKTLHWTMLDNSPRGKFNEGVLCAEFVGGFGNHIFQFASTFGIAKSKNMTVIIKSDSFLSKVFKINVTFSKNEKFCKQQKSRNEKYPATYDPSLRQFNSSNSFRLGTYLQSWKYFDEHENALRNHLTFRGHIIKTATNIIKQILTKYSISRANVTLVGVHIRRGDMVNNKQGFAVATPEYLSKAVDYFLNKYKNVIFIVASNGLEWAKQNMPGNIRVEYVHEKRTIDMATLSSCDHTIMTVGTFSWWCAWLAGGEVVYFSRPAVKGTWWDKRINMRDHFYSHWIGIP</sequence>
<dbReference type="OrthoDB" id="6090518at2759"/>
<keyword evidence="3" id="KW-0333">Golgi apparatus</keyword>
<feature type="transmembrane region" description="Helical" evidence="3">
    <location>
        <begin position="13"/>
        <end position="31"/>
    </location>
</feature>
<keyword evidence="3" id="KW-0472">Membrane</keyword>
<comment type="subcellular location">
    <subcellularLocation>
        <location evidence="3">Golgi apparatus</location>
        <location evidence="3">Golgi stack membrane</location>
        <topology evidence="3">Single-pass type II membrane protein</topology>
    </subcellularLocation>
</comment>
<accession>A0A8B6H5Y0</accession>
<evidence type="ECO:0000256" key="1">
    <source>
        <dbReference type="ARBA" id="ARBA00022676"/>
    </source>
</evidence>
<evidence type="ECO:0000313" key="5">
    <source>
        <dbReference type="Proteomes" id="UP000596742"/>
    </source>
</evidence>
<keyword evidence="2 3" id="KW-0808">Transferase</keyword>
<dbReference type="Pfam" id="PF01531">
    <property type="entry name" value="Glyco_transf_11"/>
    <property type="match status" value="1"/>
</dbReference>
<name>A0A8B6H5Y0_MYTGA</name>
<proteinExistence type="inferred from homology"/>
<keyword evidence="3" id="KW-0735">Signal-anchor</keyword>
<dbReference type="EMBL" id="UYJE01009492">
    <property type="protein sequence ID" value="VDI74002.1"/>
    <property type="molecule type" value="Genomic_DNA"/>
</dbReference>
<dbReference type="Proteomes" id="UP000596742">
    <property type="component" value="Unassembled WGS sequence"/>
</dbReference>
<evidence type="ECO:0000313" key="4">
    <source>
        <dbReference type="EMBL" id="VDI74002.1"/>
    </source>
</evidence>
<dbReference type="PANTHER" id="PTHR11927">
    <property type="entry name" value="GALACTOSIDE 2-L-FUCOSYLTRANSFERASE"/>
    <property type="match status" value="1"/>
</dbReference>
<dbReference type="UniPathway" id="UPA00378"/>
<keyword evidence="3" id="KW-0325">Glycoprotein</keyword>
<comment type="caution">
    <text evidence="4">The sequence shown here is derived from an EMBL/GenBank/DDBJ whole genome shotgun (WGS) entry which is preliminary data.</text>
</comment>
<keyword evidence="3" id="KW-1133">Transmembrane helix</keyword>
<dbReference type="GO" id="GO:0008107">
    <property type="term" value="F:galactoside 2-alpha-L-fucosyltransferase activity"/>
    <property type="evidence" value="ECO:0007669"/>
    <property type="project" value="InterPro"/>
</dbReference>
<keyword evidence="1 3" id="KW-0328">Glycosyltransferase</keyword>
<dbReference type="PANTHER" id="PTHR11927:SF9">
    <property type="entry name" value="L-FUCOSYLTRANSFERASE"/>
    <property type="match status" value="1"/>
</dbReference>
<evidence type="ECO:0000256" key="3">
    <source>
        <dbReference type="RuleBase" id="RU363129"/>
    </source>
</evidence>
<gene>
    <name evidence="4" type="ORF">MGAL_10B054255</name>
</gene>
<dbReference type="CDD" id="cd11301">
    <property type="entry name" value="Fut1_Fut2_like"/>
    <property type="match status" value="1"/>
</dbReference>